<evidence type="ECO:0000313" key="1">
    <source>
        <dbReference type="EMBL" id="ACR38597.1"/>
    </source>
</evidence>
<dbReference type="AlphaFoldDB" id="C4JBP7"/>
<organism evidence="1">
    <name type="scientific">Zea mays</name>
    <name type="common">Maize</name>
    <dbReference type="NCBI Taxonomy" id="4577"/>
    <lineage>
        <taxon>Eukaryota</taxon>
        <taxon>Viridiplantae</taxon>
        <taxon>Streptophyta</taxon>
        <taxon>Embryophyta</taxon>
        <taxon>Tracheophyta</taxon>
        <taxon>Spermatophyta</taxon>
        <taxon>Magnoliopsida</taxon>
        <taxon>Liliopsida</taxon>
        <taxon>Poales</taxon>
        <taxon>Poaceae</taxon>
        <taxon>PACMAD clade</taxon>
        <taxon>Panicoideae</taxon>
        <taxon>Andropogonodae</taxon>
        <taxon>Andropogoneae</taxon>
        <taxon>Tripsacinae</taxon>
        <taxon>Zea</taxon>
    </lineage>
</organism>
<reference evidence="1" key="2">
    <citation type="submission" date="2012-06" db="EMBL/GenBank/DDBJ databases">
        <authorList>
            <person name="Yu Y."/>
            <person name="Currie J."/>
            <person name="Lomeli R."/>
            <person name="Angelova A."/>
            <person name="Collura K."/>
            <person name="Wissotski M."/>
            <person name="Campos D."/>
            <person name="Kudrna D."/>
            <person name="Golser W."/>
            <person name="Ashely E."/>
            <person name="Descour A."/>
            <person name="Fernandes J."/>
            <person name="Soderlund C."/>
            <person name="Walbot V."/>
        </authorList>
    </citation>
    <scope>NUCLEOTIDE SEQUENCE</scope>
    <source>
        <strain evidence="1">B73</strain>
    </source>
</reference>
<proteinExistence type="evidence at transcript level"/>
<sequence>MMVLTAMYAGLSLSVGRLLACNSTKICAYTICLCFLMVKCNGIPSRCKSGKKFGEDLKWKASVAPDGIFLPRRARARCRWRKTTDQGDLATPTCILLRGGGRRGHGSRIPEHGPR</sequence>
<name>C4JBP7_MAIZE</name>
<accession>C4JBP7</accession>
<reference evidence="1" key="1">
    <citation type="journal article" date="2009" name="PLoS Genet.">
        <title>Sequencing, mapping, and analysis of 27,455 maize full-length cDNAs.</title>
        <authorList>
            <person name="Soderlund C."/>
            <person name="Descour A."/>
            <person name="Kudrna D."/>
            <person name="Bomhoff M."/>
            <person name="Boyd L."/>
            <person name="Currie J."/>
            <person name="Angelova A."/>
            <person name="Collura K."/>
            <person name="Wissotski M."/>
            <person name="Ashley E."/>
            <person name="Morrow D."/>
            <person name="Fernandes J."/>
            <person name="Walbot V."/>
            <person name="Yu Y."/>
        </authorList>
    </citation>
    <scope>NUCLEOTIDE SEQUENCE</scope>
    <source>
        <strain evidence="1">B73</strain>
    </source>
</reference>
<dbReference type="EMBL" id="BT088244">
    <property type="protein sequence ID" value="ACR38597.1"/>
    <property type="molecule type" value="mRNA"/>
</dbReference>
<protein>
    <submittedName>
        <fullName evidence="1">Uncharacterized protein</fullName>
    </submittedName>
</protein>